<dbReference type="AlphaFoldDB" id="A0A5D0MKJ8"/>
<dbReference type="Gene3D" id="4.10.520.10">
    <property type="entry name" value="IHF-like DNA-binding proteins"/>
    <property type="match status" value="1"/>
</dbReference>
<protein>
    <submittedName>
        <fullName evidence="5">Integration host factor subunit beta</fullName>
    </submittedName>
</protein>
<keyword evidence="6" id="KW-1185">Reference proteome</keyword>
<comment type="caution">
    <text evidence="5">The sequence shown here is derived from an EMBL/GenBank/DDBJ whole genome shotgun (WGS) entry which is preliminary data.</text>
</comment>
<organism evidence="5 6">
    <name type="scientific">Candidatus Mcinerneyibacterium aminivorans</name>
    <dbReference type="NCBI Taxonomy" id="2703815"/>
    <lineage>
        <taxon>Bacteria</taxon>
        <taxon>Candidatus Macinerneyibacteriota</taxon>
        <taxon>Candidatus Mcinerneyibacteria</taxon>
        <taxon>Candidatus Mcinerneyibacteriales</taxon>
        <taxon>Candidatus Mcinerneyibacteriaceae</taxon>
        <taxon>Candidatus Mcinerneyibacterium</taxon>
    </lineage>
</organism>
<keyword evidence="1" id="KW-0226">DNA condensation</keyword>
<evidence type="ECO:0000313" key="5">
    <source>
        <dbReference type="EMBL" id="TYB32123.1"/>
    </source>
</evidence>
<dbReference type="Proteomes" id="UP000324143">
    <property type="component" value="Unassembled WGS sequence"/>
</dbReference>
<dbReference type="PROSITE" id="PS00045">
    <property type="entry name" value="HISTONE_LIKE"/>
    <property type="match status" value="1"/>
</dbReference>
<dbReference type="SMART" id="SM00411">
    <property type="entry name" value="BHL"/>
    <property type="match status" value="1"/>
</dbReference>
<name>A0A5D0MKJ8_9BACT</name>
<dbReference type="PANTHER" id="PTHR33175:SF3">
    <property type="entry name" value="DNA-BINDING PROTEIN HU-BETA"/>
    <property type="match status" value="1"/>
</dbReference>
<sequence>MTKNDLTEKIWEKYECLTKQESKEIINLLMEEIKKAVENEDSVELRGFGTFKTKTRKARTARNPHTGEKIKVPRKQVPYFKPSPKFKTRVNGNDQ</sequence>
<evidence type="ECO:0000256" key="3">
    <source>
        <dbReference type="RuleBase" id="RU003939"/>
    </source>
</evidence>
<dbReference type="SUPFAM" id="SSF47729">
    <property type="entry name" value="IHF-like DNA-binding proteins"/>
    <property type="match status" value="1"/>
</dbReference>
<dbReference type="InterPro" id="IPR000119">
    <property type="entry name" value="Hist_DNA-bd"/>
</dbReference>
<dbReference type="PANTHER" id="PTHR33175">
    <property type="entry name" value="DNA-BINDING PROTEIN HU"/>
    <property type="match status" value="1"/>
</dbReference>
<dbReference type="CDD" id="cd13836">
    <property type="entry name" value="IHF_B"/>
    <property type="match status" value="1"/>
</dbReference>
<comment type="similarity">
    <text evidence="3">Belongs to the bacterial histone-like protein family.</text>
</comment>
<dbReference type="GO" id="GO:0030261">
    <property type="term" value="P:chromosome condensation"/>
    <property type="evidence" value="ECO:0007669"/>
    <property type="project" value="UniProtKB-KW"/>
</dbReference>
<evidence type="ECO:0000256" key="2">
    <source>
        <dbReference type="ARBA" id="ARBA00023125"/>
    </source>
</evidence>
<dbReference type="PRINTS" id="PR01727">
    <property type="entry name" value="DNABINDINGHU"/>
</dbReference>
<dbReference type="GO" id="GO:0005829">
    <property type="term" value="C:cytosol"/>
    <property type="evidence" value="ECO:0007669"/>
    <property type="project" value="TreeGrafter"/>
</dbReference>
<keyword evidence="2" id="KW-0238">DNA-binding</keyword>
<evidence type="ECO:0000256" key="1">
    <source>
        <dbReference type="ARBA" id="ARBA00023067"/>
    </source>
</evidence>
<evidence type="ECO:0000313" key="6">
    <source>
        <dbReference type="Proteomes" id="UP000324143"/>
    </source>
</evidence>
<keyword evidence="4" id="KW-0175">Coiled coil</keyword>
<reference evidence="5" key="1">
    <citation type="submission" date="2019-08" db="EMBL/GenBank/DDBJ databases">
        <title>Genomic characterization of a novel candidate phylum (ARYD3) from a high temperature, high salinity tertiary oil reservoir in north central Oklahoma, USA.</title>
        <authorList>
            <person name="Youssef N.H."/>
            <person name="Yadav A."/>
            <person name="Elshahed M.S."/>
        </authorList>
    </citation>
    <scope>NUCLEOTIDE SEQUENCE [LARGE SCALE GENOMIC DNA]</scope>
    <source>
        <strain evidence="5">ARYD3</strain>
    </source>
</reference>
<dbReference type="InterPro" id="IPR020816">
    <property type="entry name" value="Histone-like_DNA-bd_CS"/>
</dbReference>
<dbReference type="InterPro" id="IPR010992">
    <property type="entry name" value="IHF-like_DNA-bd_dom_sf"/>
</dbReference>
<feature type="coiled-coil region" evidence="4">
    <location>
        <begin position="19"/>
        <end position="46"/>
    </location>
</feature>
<evidence type="ECO:0000256" key="4">
    <source>
        <dbReference type="SAM" id="Coils"/>
    </source>
</evidence>
<dbReference type="EMBL" id="VSIX01000004">
    <property type="protein sequence ID" value="TYB32123.1"/>
    <property type="molecule type" value="Genomic_DNA"/>
</dbReference>
<dbReference type="Pfam" id="PF00216">
    <property type="entry name" value="Bac_DNA_binding"/>
    <property type="match status" value="1"/>
</dbReference>
<gene>
    <name evidence="5" type="ORF">FXF47_00640</name>
</gene>
<proteinExistence type="inferred from homology"/>
<dbReference type="GO" id="GO:0030527">
    <property type="term" value="F:structural constituent of chromatin"/>
    <property type="evidence" value="ECO:0007669"/>
    <property type="project" value="InterPro"/>
</dbReference>
<dbReference type="GO" id="GO:0003677">
    <property type="term" value="F:DNA binding"/>
    <property type="evidence" value="ECO:0007669"/>
    <property type="project" value="UniProtKB-KW"/>
</dbReference>
<accession>A0A5D0MKJ8</accession>